<reference evidence="2 3" key="1">
    <citation type="submission" date="2019-07" db="EMBL/GenBank/DDBJ databases">
        <title>Whole genome shotgun sequence of Swaminathania salitolerans NBRC 104436.</title>
        <authorList>
            <person name="Hosoyama A."/>
            <person name="Uohara A."/>
            <person name="Ohji S."/>
            <person name="Ichikawa N."/>
        </authorList>
    </citation>
    <scope>NUCLEOTIDE SEQUENCE [LARGE SCALE GENOMIC DNA]</scope>
    <source>
        <strain evidence="2 3">NBRC 104436</strain>
    </source>
</reference>
<evidence type="ECO:0000313" key="3">
    <source>
        <dbReference type="Proteomes" id="UP000321405"/>
    </source>
</evidence>
<proteinExistence type="predicted"/>
<name>A0A511BL76_9PROT</name>
<dbReference type="PROSITE" id="PS51257">
    <property type="entry name" value="PROKAR_LIPOPROTEIN"/>
    <property type="match status" value="1"/>
</dbReference>
<evidence type="ECO:0008006" key="4">
    <source>
        <dbReference type="Google" id="ProtNLM"/>
    </source>
</evidence>
<comment type="caution">
    <text evidence="2">The sequence shown here is derived from an EMBL/GenBank/DDBJ whole genome shotgun (WGS) entry which is preliminary data.</text>
</comment>
<organism evidence="2 3">
    <name type="scientific">Swaminathania salitolerans</name>
    <dbReference type="NCBI Taxonomy" id="182838"/>
    <lineage>
        <taxon>Bacteria</taxon>
        <taxon>Pseudomonadati</taxon>
        <taxon>Pseudomonadota</taxon>
        <taxon>Alphaproteobacteria</taxon>
        <taxon>Acetobacterales</taxon>
        <taxon>Acetobacteraceae</taxon>
        <taxon>Swaminathania</taxon>
    </lineage>
</organism>
<dbReference type="AlphaFoldDB" id="A0A511BL76"/>
<feature type="chain" id="PRO_5021765440" description="Lipoprotein" evidence="1">
    <location>
        <begin position="25"/>
        <end position="48"/>
    </location>
</feature>
<protein>
    <recommendedName>
        <fullName evidence="4">Lipoprotein</fullName>
    </recommendedName>
</protein>
<dbReference type="EMBL" id="BJVC01000001">
    <property type="protein sequence ID" value="GEL01100.1"/>
    <property type="molecule type" value="Genomic_DNA"/>
</dbReference>
<sequence>MKAPALFLFVVMLGLSACQGIDHAGCPNDPQNISYQVNSPKSVLHTCN</sequence>
<dbReference type="Proteomes" id="UP000321405">
    <property type="component" value="Unassembled WGS sequence"/>
</dbReference>
<keyword evidence="1" id="KW-0732">Signal</keyword>
<feature type="signal peptide" evidence="1">
    <location>
        <begin position="1"/>
        <end position="24"/>
    </location>
</feature>
<evidence type="ECO:0000313" key="2">
    <source>
        <dbReference type="EMBL" id="GEL01100.1"/>
    </source>
</evidence>
<accession>A0A511BL76</accession>
<keyword evidence="3" id="KW-1185">Reference proteome</keyword>
<dbReference type="RefSeq" id="WP_186807619.1">
    <property type="nucleotide sequence ID" value="NZ_BJVC01000001.1"/>
</dbReference>
<evidence type="ECO:0000256" key="1">
    <source>
        <dbReference type="SAM" id="SignalP"/>
    </source>
</evidence>
<gene>
    <name evidence="2" type="ORF">SSA02_02630</name>
</gene>